<feature type="DNA-binding region" description="OmpR/PhoB-type" evidence="5">
    <location>
        <begin position="132"/>
        <end position="233"/>
    </location>
</feature>
<keyword evidence="3 5" id="KW-0238">DNA-binding</keyword>
<dbReference type="SMART" id="SM00448">
    <property type="entry name" value="REC"/>
    <property type="match status" value="1"/>
</dbReference>
<dbReference type="Gene3D" id="1.10.10.10">
    <property type="entry name" value="Winged helix-like DNA-binding domain superfamily/Winged helix DNA-binding domain"/>
    <property type="match status" value="1"/>
</dbReference>
<dbReference type="CDD" id="cd17574">
    <property type="entry name" value="REC_OmpR"/>
    <property type="match status" value="1"/>
</dbReference>
<dbReference type="Gene3D" id="3.40.50.2300">
    <property type="match status" value="1"/>
</dbReference>
<evidence type="ECO:0000256" key="1">
    <source>
        <dbReference type="ARBA" id="ARBA00022553"/>
    </source>
</evidence>
<dbReference type="STRING" id="1419482.SAMN05444266_101555"/>
<dbReference type="Pfam" id="PF00072">
    <property type="entry name" value="Response_reg"/>
    <property type="match status" value="1"/>
</dbReference>
<proteinExistence type="predicted"/>
<dbReference type="GO" id="GO:0000976">
    <property type="term" value="F:transcription cis-regulatory region binding"/>
    <property type="evidence" value="ECO:0007669"/>
    <property type="project" value="TreeGrafter"/>
</dbReference>
<keyword evidence="1 4" id="KW-0597">Phosphoprotein</keyword>
<dbReference type="GO" id="GO:0000156">
    <property type="term" value="F:phosphorelay response regulator activity"/>
    <property type="evidence" value="ECO:0007669"/>
    <property type="project" value="TreeGrafter"/>
</dbReference>
<dbReference type="InterPro" id="IPR039420">
    <property type="entry name" value="WalR-like"/>
</dbReference>
<sequence length="252" mass="29626">MNKNPRILLVEDDKVFGGIVKRRLEEAGFRVEHCLDGAKAWQVYQRSKFDVCLLDIVLPGMNGFELARSIREKSTLVCIIFFSAERTEDNDRIESFEIGGDTYLTKPFNIMELMRKILVFLKYSRPIRSDLLLAHSVDNYTFHYRKLKVFDNRTKDVAGKLSPLESKVLRYFFSRPNIIIRRDELLIRVWGKDDLQNSRSMDVYVTKVRRLIREYLQDIELETYHNAGLRLKVPEGKLIERIAVPLENPIRL</sequence>
<dbReference type="InterPro" id="IPR036388">
    <property type="entry name" value="WH-like_DNA-bd_sf"/>
</dbReference>
<dbReference type="PANTHER" id="PTHR48111:SF40">
    <property type="entry name" value="PHOSPHATE REGULON TRANSCRIPTIONAL REGULATORY PROTEIN PHOB"/>
    <property type="match status" value="1"/>
</dbReference>
<keyword evidence="9" id="KW-1185">Reference proteome</keyword>
<evidence type="ECO:0000256" key="5">
    <source>
        <dbReference type="PROSITE-ProRule" id="PRU01091"/>
    </source>
</evidence>
<dbReference type="InterPro" id="IPR016032">
    <property type="entry name" value="Sig_transdc_resp-reg_C-effctor"/>
</dbReference>
<feature type="modified residue" description="4-aspartylphosphate" evidence="4">
    <location>
        <position position="55"/>
    </location>
</feature>
<gene>
    <name evidence="8" type="ORF">SAMN05444266_101555</name>
</gene>
<dbReference type="EMBL" id="FRBL01000001">
    <property type="protein sequence ID" value="SHK90983.1"/>
    <property type="molecule type" value="Genomic_DNA"/>
</dbReference>
<accession>A0A1M6WB19</accession>
<dbReference type="CDD" id="cd00383">
    <property type="entry name" value="trans_reg_C"/>
    <property type="match status" value="1"/>
</dbReference>
<name>A0A1M6WB19_9BACT</name>
<organism evidence="8 9">
    <name type="scientific">Chitinophaga jiangningensis</name>
    <dbReference type="NCBI Taxonomy" id="1419482"/>
    <lineage>
        <taxon>Bacteria</taxon>
        <taxon>Pseudomonadati</taxon>
        <taxon>Bacteroidota</taxon>
        <taxon>Chitinophagia</taxon>
        <taxon>Chitinophagales</taxon>
        <taxon>Chitinophagaceae</taxon>
        <taxon>Chitinophaga</taxon>
    </lineage>
</organism>
<dbReference type="RefSeq" id="WP_073077774.1">
    <property type="nucleotide sequence ID" value="NZ_FRBL01000001.1"/>
</dbReference>
<evidence type="ECO:0000256" key="4">
    <source>
        <dbReference type="PROSITE-ProRule" id="PRU00169"/>
    </source>
</evidence>
<keyword evidence="2" id="KW-0902">Two-component regulatory system</keyword>
<dbReference type="SMART" id="SM00862">
    <property type="entry name" value="Trans_reg_C"/>
    <property type="match status" value="1"/>
</dbReference>
<evidence type="ECO:0000259" key="7">
    <source>
        <dbReference type="PROSITE" id="PS51755"/>
    </source>
</evidence>
<dbReference type="PROSITE" id="PS50110">
    <property type="entry name" value="RESPONSE_REGULATORY"/>
    <property type="match status" value="1"/>
</dbReference>
<dbReference type="SUPFAM" id="SSF46894">
    <property type="entry name" value="C-terminal effector domain of the bipartite response regulators"/>
    <property type="match status" value="1"/>
</dbReference>
<dbReference type="GO" id="GO:0005829">
    <property type="term" value="C:cytosol"/>
    <property type="evidence" value="ECO:0007669"/>
    <property type="project" value="TreeGrafter"/>
</dbReference>
<dbReference type="InterPro" id="IPR011006">
    <property type="entry name" value="CheY-like_superfamily"/>
</dbReference>
<dbReference type="SUPFAM" id="SSF52172">
    <property type="entry name" value="CheY-like"/>
    <property type="match status" value="1"/>
</dbReference>
<feature type="domain" description="Response regulatory" evidence="6">
    <location>
        <begin position="6"/>
        <end position="121"/>
    </location>
</feature>
<dbReference type="OrthoDB" id="9790442at2"/>
<dbReference type="PROSITE" id="PS51755">
    <property type="entry name" value="OMPR_PHOB"/>
    <property type="match status" value="1"/>
</dbReference>
<dbReference type="InterPro" id="IPR001867">
    <property type="entry name" value="OmpR/PhoB-type_DNA-bd"/>
</dbReference>
<dbReference type="AlphaFoldDB" id="A0A1M6WB19"/>
<dbReference type="Pfam" id="PF00486">
    <property type="entry name" value="Trans_reg_C"/>
    <property type="match status" value="1"/>
</dbReference>
<dbReference type="Proteomes" id="UP000184420">
    <property type="component" value="Unassembled WGS sequence"/>
</dbReference>
<dbReference type="PANTHER" id="PTHR48111">
    <property type="entry name" value="REGULATOR OF RPOS"/>
    <property type="match status" value="1"/>
</dbReference>
<dbReference type="GO" id="GO:0032993">
    <property type="term" value="C:protein-DNA complex"/>
    <property type="evidence" value="ECO:0007669"/>
    <property type="project" value="TreeGrafter"/>
</dbReference>
<evidence type="ECO:0000259" key="6">
    <source>
        <dbReference type="PROSITE" id="PS50110"/>
    </source>
</evidence>
<evidence type="ECO:0000256" key="3">
    <source>
        <dbReference type="ARBA" id="ARBA00023125"/>
    </source>
</evidence>
<dbReference type="GO" id="GO:0006355">
    <property type="term" value="P:regulation of DNA-templated transcription"/>
    <property type="evidence" value="ECO:0007669"/>
    <property type="project" value="InterPro"/>
</dbReference>
<protein>
    <submittedName>
        <fullName evidence="8">DNA-binding response regulator, OmpR family, contains REC and winged-helix (WHTH) domain</fullName>
    </submittedName>
</protein>
<reference evidence="8 9" key="1">
    <citation type="submission" date="2016-11" db="EMBL/GenBank/DDBJ databases">
        <authorList>
            <person name="Jaros S."/>
            <person name="Januszkiewicz K."/>
            <person name="Wedrychowicz H."/>
        </authorList>
    </citation>
    <scope>NUCLEOTIDE SEQUENCE [LARGE SCALE GENOMIC DNA]</scope>
    <source>
        <strain evidence="8 9">DSM 27406</strain>
    </source>
</reference>
<evidence type="ECO:0000313" key="9">
    <source>
        <dbReference type="Proteomes" id="UP000184420"/>
    </source>
</evidence>
<dbReference type="InterPro" id="IPR001789">
    <property type="entry name" value="Sig_transdc_resp-reg_receiver"/>
</dbReference>
<evidence type="ECO:0000313" key="8">
    <source>
        <dbReference type="EMBL" id="SHK90983.1"/>
    </source>
</evidence>
<feature type="domain" description="OmpR/PhoB-type" evidence="7">
    <location>
        <begin position="132"/>
        <end position="233"/>
    </location>
</feature>
<evidence type="ECO:0000256" key="2">
    <source>
        <dbReference type="ARBA" id="ARBA00023012"/>
    </source>
</evidence>